<dbReference type="PANTHER" id="PTHR36766:SF70">
    <property type="entry name" value="DISEASE RESISTANCE PROTEIN RGA4"/>
    <property type="match status" value="1"/>
</dbReference>
<evidence type="ECO:0000313" key="4">
    <source>
        <dbReference type="Proteomes" id="UP000237347"/>
    </source>
</evidence>
<dbReference type="GO" id="GO:0006952">
    <property type="term" value="P:defense response"/>
    <property type="evidence" value="ECO:0007669"/>
    <property type="project" value="UniProtKB-KW"/>
</dbReference>
<sequence length="402" mass="45752">MMINSKTSGKLPSIASSSSSSSSSTIVAPLSKLRYMNIQNTEEALPKECLRNLISLRTLYLEKCPLPQGMRYLTALQELHVQWVDLSNDWDEMEWQGLTTLLSLEFYLLSKLVSLPTGLQYVSSLQKLNISFCCYLIAIPEWICKLISLQSLEIHHCTVLKSLPEGIRALPSLQTLEIIQCPILLKRCKKQIGEDWHKISHIPNLKGDLSQQEEEPDEEEPNEEISDEEAKKPARKNWDLIKVFGCCNCSTTQQLTHWTIELGNRAIGFSSLYRLLSIPWSYIRDMAPVKYHMNLTPCWNFLFSALSDRFRLAVLCQKGSGLLAYLYCCPVCDLCPKDDAAQLHQFILHNREKMLLRTLHGLLVLKAIDRFNDLMVSVYVTAGHILSTCGCFIDGINFVFIS</sequence>
<feature type="region of interest" description="Disordered" evidence="2">
    <location>
        <begin position="1"/>
        <end position="24"/>
    </location>
</feature>
<keyword evidence="4" id="KW-1185">Reference proteome</keyword>
<dbReference type="SUPFAM" id="SSF52047">
    <property type="entry name" value="RNI-like"/>
    <property type="match status" value="1"/>
</dbReference>
<feature type="compositionally biased region" description="Polar residues" evidence="2">
    <location>
        <begin position="1"/>
        <end position="10"/>
    </location>
</feature>
<organism evidence="3 4">
    <name type="scientific">Quercus suber</name>
    <name type="common">Cork oak</name>
    <dbReference type="NCBI Taxonomy" id="58331"/>
    <lineage>
        <taxon>Eukaryota</taxon>
        <taxon>Viridiplantae</taxon>
        <taxon>Streptophyta</taxon>
        <taxon>Embryophyta</taxon>
        <taxon>Tracheophyta</taxon>
        <taxon>Spermatophyta</taxon>
        <taxon>Magnoliopsida</taxon>
        <taxon>eudicotyledons</taxon>
        <taxon>Gunneridae</taxon>
        <taxon>Pentapetalae</taxon>
        <taxon>rosids</taxon>
        <taxon>fabids</taxon>
        <taxon>Fagales</taxon>
        <taxon>Fagaceae</taxon>
        <taxon>Quercus</taxon>
    </lineage>
</organism>
<evidence type="ECO:0000313" key="3">
    <source>
        <dbReference type="EMBL" id="KAK7827302.1"/>
    </source>
</evidence>
<reference evidence="3 4" key="1">
    <citation type="journal article" date="2018" name="Sci. Data">
        <title>The draft genome sequence of cork oak.</title>
        <authorList>
            <person name="Ramos A.M."/>
            <person name="Usie A."/>
            <person name="Barbosa P."/>
            <person name="Barros P.M."/>
            <person name="Capote T."/>
            <person name="Chaves I."/>
            <person name="Simoes F."/>
            <person name="Abreu I."/>
            <person name="Carrasquinho I."/>
            <person name="Faro C."/>
            <person name="Guimaraes J.B."/>
            <person name="Mendonca D."/>
            <person name="Nobrega F."/>
            <person name="Rodrigues L."/>
            <person name="Saibo N.J.M."/>
            <person name="Varela M.C."/>
            <person name="Egas C."/>
            <person name="Matos J."/>
            <person name="Miguel C.M."/>
            <person name="Oliveira M.M."/>
            <person name="Ricardo C.P."/>
            <person name="Goncalves S."/>
        </authorList>
    </citation>
    <scope>NUCLEOTIDE SEQUENCE [LARGE SCALE GENOMIC DNA]</scope>
    <source>
        <strain evidence="4">cv. HL8</strain>
    </source>
</reference>
<accession>A0AAW0JKT2</accession>
<feature type="region of interest" description="Disordered" evidence="2">
    <location>
        <begin position="208"/>
        <end position="231"/>
    </location>
</feature>
<dbReference type="PANTHER" id="PTHR36766">
    <property type="entry name" value="PLANT BROAD-SPECTRUM MILDEW RESISTANCE PROTEIN RPW8"/>
    <property type="match status" value="1"/>
</dbReference>
<protein>
    <submittedName>
        <fullName evidence="3">Disease resistance protein rga2</fullName>
    </submittedName>
</protein>
<dbReference type="Gene3D" id="3.80.10.10">
    <property type="entry name" value="Ribonuclease Inhibitor"/>
    <property type="match status" value="1"/>
</dbReference>
<gene>
    <name evidence="3" type="primary">RGA2_12</name>
    <name evidence="3" type="ORF">CFP56_031222</name>
</gene>
<evidence type="ECO:0000256" key="2">
    <source>
        <dbReference type="SAM" id="MobiDB-lite"/>
    </source>
</evidence>
<keyword evidence="1" id="KW-0611">Plant defense</keyword>
<dbReference type="InterPro" id="IPR032675">
    <property type="entry name" value="LRR_dom_sf"/>
</dbReference>
<proteinExistence type="predicted"/>
<feature type="compositionally biased region" description="Acidic residues" evidence="2">
    <location>
        <begin position="211"/>
        <end position="227"/>
    </location>
</feature>
<dbReference type="Proteomes" id="UP000237347">
    <property type="component" value="Unassembled WGS sequence"/>
</dbReference>
<comment type="caution">
    <text evidence="3">The sequence shown here is derived from an EMBL/GenBank/DDBJ whole genome shotgun (WGS) entry which is preliminary data.</text>
</comment>
<dbReference type="AlphaFoldDB" id="A0AAW0JKT2"/>
<dbReference type="EMBL" id="PKMF04000524">
    <property type="protein sequence ID" value="KAK7827302.1"/>
    <property type="molecule type" value="Genomic_DNA"/>
</dbReference>
<evidence type="ECO:0000256" key="1">
    <source>
        <dbReference type="ARBA" id="ARBA00022821"/>
    </source>
</evidence>
<name>A0AAW0JKT2_QUESU</name>